<gene>
    <name evidence="1" type="ORF">F383_20202</name>
</gene>
<name>A0A0B0NLN6_GOSAR</name>
<dbReference type="Proteomes" id="UP000032142">
    <property type="component" value="Unassembled WGS sequence"/>
</dbReference>
<evidence type="ECO:0000313" key="1">
    <source>
        <dbReference type="EMBL" id="KHG12709.1"/>
    </source>
</evidence>
<sequence length="85" mass="9624">MSSRRLSRESLIRLRPTANPRFHSKASKSSPKLRLQRSTGCAWCMYEGYLLVYGCVGVAAEALECTEAWWPGCGVRGRNPRFLVF</sequence>
<organism evidence="1 2">
    <name type="scientific">Gossypium arboreum</name>
    <name type="common">Tree cotton</name>
    <name type="synonym">Gossypium nanking</name>
    <dbReference type="NCBI Taxonomy" id="29729"/>
    <lineage>
        <taxon>Eukaryota</taxon>
        <taxon>Viridiplantae</taxon>
        <taxon>Streptophyta</taxon>
        <taxon>Embryophyta</taxon>
        <taxon>Tracheophyta</taxon>
        <taxon>Spermatophyta</taxon>
        <taxon>Magnoliopsida</taxon>
        <taxon>eudicotyledons</taxon>
        <taxon>Gunneridae</taxon>
        <taxon>Pentapetalae</taxon>
        <taxon>rosids</taxon>
        <taxon>malvids</taxon>
        <taxon>Malvales</taxon>
        <taxon>Malvaceae</taxon>
        <taxon>Malvoideae</taxon>
        <taxon>Gossypium</taxon>
    </lineage>
</organism>
<reference evidence="2" key="1">
    <citation type="submission" date="2014-09" db="EMBL/GenBank/DDBJ databases">
        <authorList>
            <person name="Mudge J."/>
            <person name="Ramaraj T."/>
            <person name="Lindquist I.E."/>
            <person name="Bharti A.K."/>
            <person name="Sundararajan A."/>
            <person name="Cameron C.T."/>
            <person name="Woodward J.E."/>
            <person name="May G.D."/>
            <person name="Brubaker C."/>
            <person name="Broadhvest J."/>
            <person name="Wilkins T.A."/>
        </authorList>
    </citation>
    <scope>NUCLEOTIDE SEQUENCE</scope>
    <source>
        <strain evidence="2">cv. AKA8401</strain>
    </source>
</reference>
<dbReference type="AlphaFoldDB" id="A0A0B0NLN6"/>
<dbReference type="EMBL" id="KN398174">
    <property type="protein sequence ID" value="KHG12709.1"/>
    <property type="molecule type" value="Genomic_DNA"/>
</dbReference>
<protein>
    <submittedName>
        <fullName evidence="1">Uncharacterized protein</fullName>
    </submittedName>
</protein>
<keyword evidence="2" id="KW-1185">Reference proteome</keyword>
<evidence type="ECO:0000313" key="2">
    <source>
        <dbReference type="Proteomes" id="UP000032142"/>
    </source>
</evidence>
<accession>A0A0B0NLN6</accession>
<proteinExistence type="predicted"/>